<protein>
    <submittedName>
        <fullName evidence="2">Acetyltransferase (GNAT) family</fullName>
    </submittedName>
</protein>
<evidence type="ECO:0000313" key="3">
    <source>
        <dbReference type="Proteomes" id="UP000254777"/>
    </source>
</evidence>
<keyword evidence="2" id="KW-0808">Transferase</keyword>
<accession>A0A379DDP2</accession>
<dbReference type="EMBL" id="UGTH01000001">
    <property type="protein sequence ID" value="SUB75711.1"/>
    <property type="molecule type" value="Genomic_DNA"/>
</dbReference>
<proteinExistence type="predicted"/>
<name>A0A379DDP2_9FIRM</name>
<dbReference type="Proteomes" id="UP000254777">
    <property type="component" value="Unassembled WGS sequence"/>
</dbReference>
<dbReference type="InterPro" id="IPR016181">
    <property type="entry name" value="Acyl_CoA_acyltransferase"/>
</dbReference>
<dbReference type="Pfam" id="PF00583">
    <property type="entry name" value="Acetyltransf_1"/>
    <property type="match status" value="1"/>
</dbReference>
<dbReference type="InterPro" id="IPR000182">
    <property type="entry name" value="GNAT_dom"/>
</dbReference>
<reference evidence="2 3" key="1">
    <citation type="submission" date="2018-06" db="EMBL/GenBank/DDBJ databases">
        <authorList>
            <consortium name="Pathogen Informatics"/>
            <person name="Doyle S."/>
        </authorList>
    </citation>
    <scope>NUCLEOTIDE SEQUENCE [LARGE SCALE GENOMIC DNA]</scope>
    <source>
        <strain evidence="2 3">NCTC11088</strain>
    </source>
</reference>
<organism evidence="2 3">
    <name type="scientific">Peptoniphilus indolicus</name>
    <dbReference type="NCBI Taxonomy" id="33030"/>
    <lineage>
        <taxon>Bacteria</taxon>
        <taxon>Bacillati</taxon>
        <taxon>Bacillota</taxon>
        <taxon>Tissierellia</taxon>
        <taxon>Tissierellales</taxon>
        <taxon>Peptoniphilaceae</taxon>
        <taxon>Peptoniphilus</taxon>
    </lineage>
</organism>
<dbReference type="AlphaFoldDB" id="A0A379DDP2"/>
<dbReference type="PROSITE" id="PS51186">
    <property type="entry name" value="GNAT"/>
    <property type="match status" value="1"/>
</dbReference>
<evidence type="ECO:0000259" key="1">
    <source>
        <dbReference type="PROSITE" id="PS51186"/>
    </source>
</evidence>
<dbReference type="Gene3D" id="3.40.630.30">
    <property type="match status" value="1"/>
</dbReference>
<evidence type="ECO:0000313" key="2">
    <source>
        <dbReference type="EMBL" id="SUB75711.1"/>
    </source>
</evidence>
<feature type="domain" description="N-acetyltransferase" evidence="1">
    <location>
        <begin position="1"/>
        <end position="168"/>
    </location>
</feature>
<sequence length="168" mass="19624">MEFIKATIADLPKINTIYAELVKKIENDGMNFWNEEYPFCFLEQDILEESLYLLKDRGEIISCIKISSERSESKGIEWAETDKKIIYFYRFGVNVKYLNKGLGFKTIECAKKVAKEMGGECIRFLVVRENTPAINLYIKNGFTKVPGMYTEVIDENYTFHEYGFELMI</sequence>
<dbReference type="RefSeq" id="WP_004820931.1">
    <property type="nucleotide sequence ID" value="NZ_UGTH01000001.1"/>
</dbReference>
<dbReference type="GO" id="GO:0016747">
    <property type="term" value="F:acyltransferase activity, transferring groups other than amino-acyl groups"/>
    <property type="evidence" value="ECO:0007669"/>
    <property type="project" value="InterPro"/>
</dbReference>
<dbReference type="SUPFAM" id="SSF55729">
    <property type="entry name" value="Acyl-CoA N-acyltransferases (Nat)"/>
    <property type="match status" value="1"/>
</dbReference>
<dbReference type="CDD" id="cd04301">
    <property type="entry name" value="NAT_SF"/>
    <property type="match status" value="1"/>
</dbReference>
<gene>
    <name evidence="2" type="ORF">NCTC11088_01510</name>
</gene>